<evidence type="ECO:0000256" key="1">
    <source>
        <dbReference type="SAM" id="Phobius"/>
    </source>
</evidence>
<sequence>MSVSNVTNKESLESHYATQTMNLNANHVAKIKKALFTLPILLFMALIAAILVAFVFQNNNQIRISADNYHPLVIAQPVMVKKQLLQAGQKAAKNQPLLSLEVMGDPANLQSIDFHSPDSGYFFHSRSQSGIIKPNEPIGYLLKHSSANEFSFLVPNKPDNMGSIGDLVKINVDGHDIFGKVSMVIGSFSQQKWQKIFIKFNSEQYLSLLSPHAAMTLELVKEPLNN</sequence>
<dbReference type="AlphaFoldDB" id="A0A2C9ZZR5"/>
<protein>
    <submittedName>
        <fullName evidence="2">Uncharacterized protein</fullName>
    </submittedName>
</protein>
<gene>
    <name evidence="2" type="ORF">B1199_19270</name>
</gene>
<keyword evidence="3" id="KW-1185">Reference proteome</keyword>
<keyword evidence="1" id="KW-0472">Membrane</keyword>
<dbReference type="RefSeq" id="WP_086745767.1">
    <property type="nucleotide sequence ID" value="NZ_MWPV01000007.1"/>
</dbReference>
<accession>A0A2C9ZZR5</accession>
<feature type="transmembrane region" description="Helical" evidence="1">
    <location>
        <begin position="34"/>
        <end position="56"/>
    </location>
</feature>
<dbReference type="OrthoDB" id="6294213at2"/>
<comment type="caution">
    <text evidence="2">The sequence shown here is derived from an EMBL/GenBank/DDBJ whole genome shotgun (WGS) entry which is preliminary data.</text>
</comment>
<dbReference type="EMBL" id="MWPV01000007">
    <property type="protein sequence ID" value="OUL56254.1"/>
    <property type="molecule type" value="Genomic_DNA"/>
</dbReference>
<dbReference type="Proteomes" id="UP000194841">
    <property type="component" value="Unassembled WGS sequence"/>
</dbReference>
<name>A0A2C9ZZR5_PSEDV</name>
<keyword evidence="1" id="KW-0812">Transmembrane</keyword>
<evidence type="ECO:0000313" key="2">
    <source>
        <dbReference type="EMBL" id="OUL56254.1"/>
    </source>
</evidence>
<keyword evidence="1" id="KW-1133">Transmembrane helix</keyword>
<reference evidence="2 3" key="1">
    <citation type="submission" date="2017-02" db="EMBL/GenBank/DDBJ databases">
        <title>Pseudoalteromonas ulvae TC14 Genome.</title>
        <authorList>
            <person name="Molmeret M."/>
        </authorList>
    </citation>
    <scope>NUCLEOTIDE SEQUENCE [LARGE SCALE GENOMIC DNA]</scope>
    <source>
        <strain evidence="2">TC14</strain>
    </source>
</reference>
<evidence type="ECO:0000313" key="3">
    <source>
        <dbReference type="Proteomes" id="UP000194841"/>
    </source>
</evidence>
<organism evidence="2 3">
    <name type="scientific">Pseudoalteromonas ulvae</name>
    <dbReference type="NCBI Taxonomy" id="107327"/>
    <lineage>
        <taxon>Bacteria</taxon>
        <taxon>Pseudomonadati</taxon>
        <taxon>Pseudomonadota</taxon>
        <taxon>Gammaproteobacteria</taxon>
        <taxon>Alteromonadales</taxon>
        <taxon>Pseudoalteromonadaceae</taxon>
        <taxon>Pseudoalteromonas</taxon>
    </lineage>
</organism>
<proteinExistence type="predicted"/>